<evidence type="ECO:0000313" key="3">
    <source>
        <dbReference type="Proteomes" id="UP000299102"/>
    </source>
</evidence>
<protein>
    <submittedName>
        <fullName evidence="2">115 kDa protein in type-1 retrotransposable element R1DM</fullName>
    </submittedName>
</protein>
<dbReference type="CDD" id="cd09077">
    <property type="entry name" value="R1-I-EN"/>
    <property type="match status" value="1"/>
</dbReference>
<gene>
    <name evidence="2" type="ORF">EVAR_84237_1</name>
</gene>
<accession>A0A4C1WUN3</accession>
<dbReference type="CDD" id="cd09276">
    <property type="entry name" value="Rnase_HI_RT_non_LTR"/>
    <property type="match status" value="1"/>
</dbReference>
<dbReference type="PROSITE" id="PS50879">
    <property type="entry name" value="RNASE_H_1"/>
    <property type="match status" value="1"/>
</dbReference>
<feature type="domain" description="RNase H type-1" evidence="1">
    <location>
        <begin position="543"/>
        <end position="675"/>
    </location>
</feature>
<dbReference type="Gene3D" id="3.60.10.10">
    <property type="entry name" value="Endonuclease/exonuclease/phosphatase"/>
    <property type="match status" value="1"/>
</dbReference>
<dbReference type="Pfam" id="PF14529">
    <property type="entry name" value="Exo_endo_phos_2"/>
    <property type="match status" value="1"/>
</dbReference>
<dbReference type="Proteomes" id="UP000299102">
    <property type="component" value="Unassembled WGS sequence"/>
</dbReference>
<dbReference type="AlphaFoldDB" id="A0A4C1WUN3"/>
<dbReference type="OrthoDB" id="6624020at2759"/>
<name>A0A4C1WUN3_EUMVA</name>
<dbReference type="GO" id="GO:0003676">
    <property type="term" value="F:nucleic acid binding"/>
    <property type="evidence" value="ECO:0007669"/>
    <property type="project" value="InterPro"/>
</dbReference>
<dbReference type="Pfam" id="PF00075">
    <property type="entry name" value="RNase_H"/>
    <property type="match status" value="1"/>
</dbReference>
<dbReference type="PANTHER" id="PTHR33273">
    <property type="entry name" value="DOMAIN-CONTAINING PROTEIN, PUTATIVE-RELATED"/>
    <property type="match status" value="1"/>
</dbReference>
<evidence type="ECO:0000259" key="1">
    <source>
        <dbReference type="PROSITE" id="PS50879"/>
    </source>
</evidence>
<proteinExistence type="predicted"/>
<dbReference type="EMBL" id="BGZK01000633">
    <property type="protein sequence ID" value="GBP53754.1"/>
    <property type="molecule type" value="Genomic_DNA"/>
</dbReference>
<keyword evidence="3" id="KW-1185">Reference proteome</keyword>
<dbReference type="SUPFAM" id="SSF56219">
    <property type="entry name" value="DNase I-like"/>
    <property type="match status" value="1"/>
</dbReference>
<dbReference type="InterPro" id="IPR005135">
    <property type="entry name" value="Endo/exonuclease/phosphatase"/>
</dbReference>
<dbReference type="InterPro" id="IPR012337">
    <property type="entry name" value="RNaseH-like_sf"/>
</dbReference>
<reference evidence="2 3" key="1">
    <citation type="journal article" date="2019" name="Commun. Biol.">
        <title>The bagworm genome reveals a unique fibroin gene that provides high tensile strength.</title>
        <authorList>
            <person name="Kono N."/>
            <person name="Nakamura H."/>
            <person name="Ohtoshi R."/>
            <person name="Tomita M."/>
            <person name="Numata K."/>
            <person name="Arakawa K."/>
        </authorList>
    </citation>
    <scope>NUCLEOTIDE SEQUENCE [LARGE SCALE GENOMIC DNA]</scope>
</reference>
<evidence type="ECO:0000313" key="2">
    <source>
        <dbReference type="EMBL" id="GBP53754.1"/>
    </source>
</evidence>
<dbReference type="InterPro" id="IPR036397">
    <property type="entry name" value="RNaseH_sf"/>
</dbReference>
<sequence length="817" mass="91553">MVPNQHEKFFFRVPTLDTARRTAITVWISPPNNDEPATADAGGGPGGRIFFHEKMVRSKMLSSLYGTGFTLFGGRCFPSFRSSSVGRCTQIDNESRKCSGLYSWRCIIPSIVRPTSAPRERSAPSFIYTITNYIRARVCYRRRARNDLECHPVLEVSAELYHRMMKAGYMYVALQRRPVWDQSSLVQCSRCLGYGHGKRFCKEVSEKCVHCGGEHTGVTCRARKEGEPPKCINCTRADCEDTAHGAFSSECGVRAKWDGMARSKSNLQRSKLATTELLVETERRKITVALVQEPYIGNIGELRRYPGCTVVQKTAPRRGPVKAAIIILNSDVDVEEYQTLNGENVAAAVIKSGNCRIGVVSVYFEGDMPIGPYLDRVRYVCSKLGTDKIILGDDVNAWSVWWGSERNDARGVDLCDFLDSEGLQILNEGNTPTFEVYRGDRLLKSVVDVTACSSALLDRAEGWQVVRDVTSSDHNVVTFAVRVEGRPGPRTFSGTRVYNTAKARWSEFGTAMDAALNKRTLTVEMIGYESVEDLDSQIVDRLAVVGPHIYTDGSRIEGKVGAALTEWRDGEETWYSTLRLDPFCTVFQAEMVVLQRAIRRVKKSKDGLVNVFSDSRSALEVLTGPKTYHPLAHEARRDISEIVAEGRAVRLFWVRAHAGMAGNERADELARRTALTKKTAAVYDKFPLSHAKKVIRAASLEEWQERYAEGSTGEITKCFFPRVEQAYRVLRKTEMTSQMAQTLTGHGGFSQYLHRFKLKDSPYCACDPAKIQDVLHVLEECPMFLRERVALETEIGVVVGRGEFPTIIRDDQKGKSF</sequence>
<dbReference type="GO" id="GO:0004523">
    <property type="term" value="F:RNA-DNA hybrid ribonuclease activity"/>
    <property type="evidence" value="ECO:0007669"/>
    <property type="project" value="InterPro"/>
</dbReference>
<dbReference type="PANTHER" id="PTHR33273:SF2">
    <property type="entry name" value="ENDONUCLEASE_EXONUCLEASE_PHOSPHATASE DOMAIN-CONTAINING PROTEIN"/>
    <property type="match status" value="1"/>
</dbReference>
<dbReference type="Gene3D" id="3.30.420.10">
    <property type="entry name" value="Ribonuclease H-like superfamily/Ribonuclease H"/>
    <property type="match status" value="1"/>
</dbReference>
<organism evidence="2 3">
    <name type="scientific">Eumeta variegata</name>
    <name type="common">Bagworm moth</name>
    <name type="synonym">Eumeta japonica</name>
    <dbReference type="NCBI Taxonomy" id="151549"/>
    <lineage>
        <taxon>Eukaryota</taxon>
        <taxon>Metazoa</taxon>
        <taxon>Ecdysozoa</taxon>
        <taxon>Arthropoda</taxon>
        <taxon>Hexapoda</taxon>
        <taxon>Insecta</taxon>
        <taxon>Pterygota</taxon>
        <taxon>Neoptera</taxon>
        <taxon>Endopterygota</taxon>
        <taxon>Lepidoptera</taxon>
        <taxon>Glossata</taxon>
        <taxon>Ditrysia</taxon>
        <taxon>Tineoidea</taxon>
        <taxon>Psychidae</taxon>
        <taxon>Oiketicinae</taxon>
        <taxon>Eumeta</taxon>
    </lineage>
</organism>
<dbReference type="InterPro" id="IPR036691">
    <property type="entry name" value="Endo/exonu/phosph_ase_sf"/>
</dbReference>
<dbReference type="SUPFAM" id="SSF53098">
    <property type="entry name" value="Ribonuclease H-like"/>
    <property type="match status" value="1"/>
</dbReference>
<dbReference type="InterPro" id="IPR002156">
    <property type="entry name" value="RNaseH_domain"/>
</dbReference>
<comment type="caution">
    <text evidence="2">The sequence shown here is derived from an EMBL/GenBank/DDBJ whole genome shotgun (WGS) entry which is preliminary data.</text>
</comment>